<dbReference type="PANTHER" id="PTHR10361">
    <property type="entry name" value="SODIUM-BILE ACID COTRANSPORTER"/>
    <property type="match status" value="1"/>
</dbReference>
<dbReference type="OrthoDB" id="203097at2759"/>
<accession>A0A068WSH9</accession>
<evidence type="ECO:0000256" key="4">
    <source>
        <dbReference type="ARBA" id="ARBA00022847"/>
    </source>
</evidence>
<evidence type="ECO:0000313" key="11">
    <source>
        <dbReference type="WBParaSite" id="EgrG_001127500"/>
    </source>
</evidence>
<keyword evidence="5 8" id="KW-1133">Transmembrane helix</keyword>
<evidence type="ECO:0000313" key="10">
    <source>
        <dbReference type="Proteomes" id="UP000492820"/>
    </source>
</evidence>
<dbReference type="Gene3D" id="1.20.1530.20">
    <property type="match status" value="1"/>
</dbReference>
<feature type="transmembrane region" description="Helical" evidence="8">
    <location>
        <begin position="448"/>
        <end position="470"/>
    </location>
</feature>
<reference evidence="9 10" key="1">
    <citation type="journal article" date="2013" name="Nature">
        <title>The genomes of four tapeworm species reveal adaptations to parasitism.</title>
        <authorList>
            <person name="Tsai I.J."/>
            <person name="Zarowiecki M."/>
            <person name="Holroyd N."/>
            <person name="Garciarrubio A."/>
            <person name="Sanchez-Flores A."/>
            <person name="Brooks K.L."/>
            <person name="Tracey A."/>
            <person name="Bobes R.J."/>
            <person name="Fragoso G."/>
            <person name="Sciutto E."/>
            <person name="Aslett M."/>
            <person name="Beasley H."/>
            <person name="Bennett H.M."/>
            <person name="Cai J."/>
            <person name="Camicia F."/>
            <person name="Clark R."/>
            <person name="Cucher M."/>
            <person name="De Silva N."/>
            <person name="Day T.A."/>
            <person name="Deplazes P."/>
            <person name="Estrada K."/>
            <person name="Fernandez C."/>
            <person name="Holland P.W."/>
            <person name="Hou J."/>
            <person name="Hu S."/>
            <person name="Huckvale T."/>
            <person name="Hung S.S."/>
            <person name="Kamenetzky L."/>
            <person name="Keane J.A."/>
            <person name="Kiss F."/>
            <person name="Koziol U."/>
            <person name="Lambert O."/>
            <person name="Liu K."/>
            <person name="Luo X."/>
            <person name="Luo Y."/>
            <person name="Macchiaroli N."/>
            <person name="Nichol S."/>
            <person name="Paps J."/>
            <person name="Parkinson J."/>
            <person name="Pouchkina-Stantcheva N."/>
            <person name="Riddiford N."/>
            <person name="Rosenzvit M."/>
            <person name="Salinas G."/>
            <person name="Wasmuth J.D."/>
            <person name="Zamanian M."/>
            <person name="Zheng Y."/>
            <person name="Cai X."/>
            <person name="Soberon X."/>
            <person name="Olson P.D."/>
            <person name="Laclette J.P."/>
            <person name="Brehm K."/>
            <person name="Berriman M."/>
            <person name="Garciarrubio A."/>
            <person name="Bobes R.J."/>
            <person name="Fragoso G."/>
            <person name="Sanchez-Flores A."/>
            <person name="Estrada K."/>
            <person name="Cevallos M.A."/>
            <person name="Morett E."/>
            <person name="Gonzalez V."/>
            <person name="Portillo T."/>
            <person name="Ochoa-Leyva A."/>
            <person name="Jose M.V."/>
            <person name="Sciutto E."/>
            <person name="Landa A."/>
            <person name="Jimenez L."/>
            <person name="Valdes V."/>
            <person name="Carrero J.C."/>
            <person name="Larralde C."/>
            <person name="Morales-Montor J."/>
            <person name="Limon-Lason J."/>
            <person name="Soberon X."/>
            <person name="Laclette J.P."/>
        </authorList>
    </citation>
    <scope>NUCLEOTIDE SEQUENCE [LARGE SCALE GENOMIC DNA]</scope>
</reference>
<evidence type="ECO:0000256" key="8">
    <source>
        <dbReference type="SAM" id="Phobius"/>
    </source>
</evidence>
<proteinExistence type="inferred from homology"/>
<evidence type="ECO:0000313" key="9">
    <source>
        <dbReference type="EMBL" id="CDS20593.1"/>
    </source>
</evidence>
<keyword evidence="3 8" id="KW-0812">Transmembrane</keyword>
<dbReference type="Proteomes" id="UP000492820">
    <property type="component" value="Unassembled WGS sequence"/>
</dbReference>
<dbReference type="GO" id="GO:0016020">
    <property type="term" value="C:membrane"/>
    <property type="evidence" value="ECO:0007669"/>
    <property type="project" value="UniProtKB-SubCell"/>
</dbReference>
<name>A0A068WSH9_ECHGR</name>
<organism evidence="9">
    <name type="scientific">Echinococcus granulosus</name>
    <name type="common">Hydatid tapeworm</name>
    <dbReference type="NCBI Taxonomy" id="6210"/>
    <lineage>
        <taxon>Eukaryota</taxon>
        <taxon>Metazoa</taxon>
        <taxon>Spiralia</taxon>
        <taxon>Lophotrochozoa</taxon>
        <taxon>Platyhelminthes</taxon>
        <taxon>Cestoda</taxon>
        <taxon>Eucestoda</taxon>
        <taxon>Cyclophyllidea</taxon>
        <taxon>Taeniidae</taxon>
        <taxon>Echinococcus</taxon>
        <taxon>Echinococcus granulosus group</taxon>
    </lineage>
</organism>
<reference evidence="11" key="3">
    <citation type="submission" date="2020-10" db="UniProtKB">
        <authorList>
            <consortium name="WormBaseParasite"/>
        </authorList>
    </citation>
    <scope>IDENTIFICATION</scope>
</reference>
<dbReference type="GO" id="GO:0015293">
    <property type="term" value="F:symporter activity"/>
    <property type="evidence" value="ECO:0007669"/>
    <property type="project" value="UniProtKB-KW"/>
</dbReference>
<feature type="region of interest" description="Disordered" evidence="7">
    <location>
        <begin position="556"/>
        <end position="575"/>
    </location>
</feature>
<protein>
    <submittedName>
        <fullName evidence="9 11">Sodium bile acid cotransporter</fullName>
    </submittedName>
</protein>
<evidence type="ECO:0000256" key="6">
    <source>
        <dbReference type="ARBA" id="ARBA00023136"/>
    </source>
</evidence>
<dbReference type="InterPro" id="IPR004710">
    <property type="entry name" value="Bilac:Na_transpt"/>
</dbReference>
<evidence type="ECO:0000256" key="2">
    <source>
        <dbReference type="ARBA" id="ARBA00006528"/>
    </source>
</evidence>
<evidence type="ECO:0000256" key="3">
    <source>
        <dbReference type="ARBA" id="ARBA00022692"/>
    </source>
</evidence>
<keyword evidence="4" id="KW-0769">Symport</keyword>
<feature type="transmembrane region" description="Helical" evidence="8">
    <location>
        <begin position="414"/>
        <end position="436"/>
    </location>
</feature>
<evidence type="ECO:0000256" key="1">
    <source>
        <dbReference type="ARBA" id="ARBA00004141"/>
    </source>
</evidence>
<evidence type="ECO:0000256" key="7">
    <source>
        <dbReference type="SAM" id="MobiDB-lite"/>
    </source>
</evidence>
<feature type="transmembrane region" description="Helical" evidence="8">
    <location>
        <begin position="349"/>
        <end position="371"/>
    </location>
</feature>
<dbReference type="EMBL" id="LK028581">
    <property type="protein sequence ID" value="CDS20593.1"/>
    <property type="molecule type" value="Genomic_DNA"/>
</dbReference>
<feature type="transmembrane region" description="Helical" evidence="8">
    <location>
        <begin position="383"/>
        <end position="402"/>
    </location>
</feature>
<dbReference type="WBParaSite" id="EgrG_001127500">
    <property type="protein sequence ID" value="EgrG_001127500"/>
    <property type="gene ID" value="EgrG_001127500"/>
</dbReference>
<feature type="transmembrane region" description="Helical" evidence="8">
    <location>
        <begin position="314"/>
        <end position="337"/>
    </location>
</feature>
<keyword evidence="4" id="KW-0813">Transport</keyword>
<dbReference type="Pfam" id="PF01758">
    <property type="entry name" value="SBF"/>
    <property type="match status" value="1"/>
</dbReference>
<feature type="transmembrane region" description="Helical" evidence="8">
    <location>
        <begin position="284"/>
        <end position="308"/>
    </location>
</feature>
<comment type="similarity">
    <text evidence="2">Belongs to the bile acid:sodium symporter (BASS) (TC 2.A.28) family.</text>
</comment>
<gene>
    <name evidence="9" type="ORF">EgrG_001127500</name>
</gene>
<dbReference type="InterPro" id="IPR038770">
    <property type="entry name" value="Na+/solute_symporter_sf"/>
</dbReference>
<evidence type="ECO:0000256" key="5">
    <source>
        <dbReference type="ARBA" id="ARBA00022989"/>
    </source>
</evidence>
<comment type="subcellular location">
    <subcellularLocation>
        <location evidence="1">Membrane</location>
        <topology evidence="1">Multi-pass membrane protein</topology>
    </subcellularLocation>
</comment>
<sequence length="575" mass="63598">MYTSVRTCVCVFIEWLIRPKFTQTNLTCTQVVFIGTTTTIRRMHFLGFLFLHLLNQVSAFSNITVKESIGGLITDPWVLDDRKRIDAETVDQVTPIIIVTTTAATYDLSLACLKGNLTFSQNSITPHLLVCNFTGHTDIPLSISFDTDISEVATLLPPFWMYLSPGSVDMTLNFTICLHRMGSVYLKVWMREAKPGGREGVLFSFDPSNDTSVKQYTSWLVNGSRVYEAGGGAAMGLHLKILRSRGIMETIFRAIVAVMVCALTLVMGCELDVMLIWKHFKKPVAPIIGFICQYGLMPLIAFGVAMVVPIKSEFGFGLLTTGCCPGGGGSNIWTLLLHGDLNLSMTMTFISSITALGMMPLMLFIYGRFFLDTRAIHIPYTQIAGQLCYVVVPVVLGMLIKWRFPNSAKRMVRLFLRPLAFSFIFIIIGFGIYVNLPIYALLGAYPLLFPIAAALPWMGFLLAALLAFLCRRSRAEILTISIETGIQNNGIAILVLLYSMPQPEGDIGAAIPLVVGFITPFPLMLAYAVVAIREGKCSQCCRKKKITELVGTDDEEQQKGLKSSSKDQNFETIIP</sequence>
<dbReference type="AlphaFoldDB" id="A0A068WSH9"/>
<feature type="transmembrane region" description="Helical" evidence="8">
    <location>
        <begin position="477"/>
        <end position="498"/>
    </location>
</feature>
<keyword evidence="6 8" id="KW-0472">Membrane</keyword>
<feature type="transmembrane region" description="Helical" evidence="8">
    <location>
        <begin position="251"/>
        <end position="277"/>
    </location>
</feature>
<feature type="transmembrane region" description="Helical" evidence="8">
    <location>
        <begin position="510"/>
        <end position="532"/>
    </location>
</feature>
<dbReference type="PANTHER" id="PTHR10361:SF28">
    <property type="entry name" value="P3 PROTEIN-RELATED"/>
    <property type="match status" value="1"/>
</dbReference>
<dbReference type="InterPro" id="IPR002657">
    <property type="entry name" value="BilAc:Na_symport/Acr3"/>
</dbReference>
<reference evidence="9" key="2">
    <citation type="submission" date="2014-06" db="EMBL/GenBank/DDBJ databases">
        <authorList>
            <person name="Aslett M."/>
        </authorList>
    </citation>
    <scope>NUCLEOTIDE SEQUENCE</scope>
</reference>